<dbReference type="EMBL" id="VIKR01000005">
    <property type="protein sequence ID" value="TQV72080.1"/>
    <property type="molecule type" value="Genomic_DNA"/>
</dbReference>
<dbReference type="PROSITE" id="PS51257">
    <property type="entry name" value="PROKAR_LIPOPROTEIN"/>
    <property type="match status" value="1"/>
</dbReference>
<comment type="caution">
    <text evidence="3">The sequence shown here is derived from an EMBL/GenBank/DDBJ whole genome shotgun (WGS) entry which is preliminary data.</text>
</comment>
<dbReference type="Proteomes" id="UP000317839">
    <property type="component" value="Unassembled WGS sequence"/>
</dbReference>
<feature type="signal peptide" evidence="1">
    <location>
        <begin position="1"/>
        <end position="18"/>
    </location>
</feature>
<evidence type="ECO:0000259" key="2">
    <source>
        <dbReference type="Pfam" id="PF09832"/>
    </source>
</evidence>
<feature type="chain" id="PRO_5021920652" evidence="1">
    <location>
        <begin position="19"/>
        <end position="173"/>
    </location>
</feature>
<organism evidence="3 4">
    <name type="scientific">Aliikangiella marina</name>
    <dbReference type="NCBI Taxonomy" id="1712262"/>
    <lineage>
        <taxon>Bacteria</taxon>
        <taxon>Pseudomonadati</taxon>
        <taxon>Pseudomonadota</taxon>
        <taxon>Gammaproteobacteria</taxon>
        <taxon>Oceanospirillales</taxon>
        <taxon>Pleioneaceae</taxon>
        <taxon>Aliikangiella</taxon>
    </lineage>
</organism>
<evidence type="ECO:0000256" key="1">
    <source>
        <dbReference type="SAM" id="SignalP"/>
    </source>
</evidence>
<dbReference type="RefSeq" id="WP_142943408.1">
    <property type="nucleotide sequence ID" value="NZ_VIKR01000005.1"/>
</dbReference>
<dbReference type="InterPro" id="IPR018637">
    <property type="entry name" value="DUF2059"/>
</dbReference>
<sequence length="173" mass="19093">MKILLTIILLLGMGCANATSDVNASKTPLKLIEAQLTVEGMKLGIKSGVSKTCFDSGEAIDICLNELDKIDQLDLKSLLTKVYREVYTEAQMQELYAFYSSESGRKYSQGLLCILASQLDYPSPYQMPSFSAADETSIRDFQASLISQIEQERQSAIEVAINKYLMPVLGNNS</sequence>
<keyword evidence="4" id="KW-1185">Reference proteome</keyword>
<protein>
    <submittedName>
        <fullName evidence="3">DUF2059 domain-containing protein</fullName>
    </submittedName>
</protein>
<name>A0A545T4D1_9GAMM</name>
<evidence type="ECO:0000313" key="4">
    <source>
        <dbReference type="Proteomes" id="UP000317839"/>
    </source>
</evidence>
<reference evidence="3 4" key="1">
    <citation type="submission" date="2019-06" db="EMBL/GenBank/DDBJ databases">
        <title>Draft genome of Aliikangiella marina GYP-15.</title>
        <authorList>
            <person name="Wang G."/>
        </authorList>
    </citation>
    <scope>NUCLEOTIDE SEQUENCE [LARGE SCALE GENOMIC DNA]</scope>
    <source>
        <strain evidence="3 4">GYP-15</strain>
    </source>
</reference>
<evidence type="ECO:0000313" key="3">
    <source>
        <dbReference type="EMBL" id="TQV72080.1"/>
    </source>
</evidence>
<gene>
    <name evidence="3" type="ORF">FLL45_17820</name>
</gene>
<dbReference type="AlphaFoldDB" id="A0A545T4D1"/>
<proteinExistence type="predicted"/>
<accession>A0A545T4D1</accession>
<dbReference type="Pfam" id="PF09832">
    <property type="entry name" value="DUF2059"/>
    <property type="match status" value="1"/>
</dbReference>
<keyword evidence="1" id="KW-0732">Signal</keyword>
<feature type="domain" description="DUF2059" evidence="2">
    <location>
        <begin position="74"/>
        <end position="108"/>
    </location>
</feature>